<organism evidence="2 3">
    <name type="scientific">Neptuniibacter pectenicola</name>
    <dbReference type="NCBI Taxonomy" id="1806669"/>
    <lineage>
        <taxon>Bacteria</taxon>
        <taxon>Pseudomonadati</taxon>
        <taxon>Pseudomonadota</taxon>
        <taxon>Gammaproteobacteria</taxon>
        <taxon>Oceanospirillales</taxon>
        <taxon>Oceanospirillaceae</taxon>
        <taxon>Neptuniibacter</taxon>
    </lineage>
</organism>
<dbReference type="Proteomes" id="UP001449225">
    <property type="component" value="Unassembled WGS sequence"/>
</dbReference>
<feature type="chain" id="PRO_5045963449" description="SHOCT domain-containing protein" evidence="1">
    <location>
        <begin position="25"/>
        <end position="302"/>
    </location>
</feature>
<dbReference type="RefSeq" id="WP_342854134.1">
    <property type="nucleotide sequence ID" value="NZ_JBBMRA010000005.1"/>
</dbReference>
<evidence type="ECO:0008006" key="4">
    <source>
        <dbReference type="Google" id="ProtNLM"/>
    </source>
</evidence>
<name>A0ABU9TRY1_9GAMM</name>
<accession>A0ABU9TRY1</accession>
<evidence type="ECO:0000313" key="2">
    <source>
        <dbReference type="EMBL" id="MEM5536146.1"/>
    </source>
</evidence>
<gene>
    <name evidence="2" type="ORF">WNY58_07045</name>
</gene>
<dbReference type="EMBL" id="JBBMRA010000005">
    <property type="protein sequence ID" value="MEM5536146.1"/>
    <property type="molecule type" value="Genomic_DNA"/>
</dbReference>
<keyword evidence="3" id="KW-1185">Reference proteome</keyword>
<proteinExistence type="predicted"/>
<evidence type="ECO:0000256" key="1">
    <source>
        <dbReference type="SAM" id="SignalP"/>
    </source>
</evidence>
<sequence length="302" mass="34088">MINKRYQTLILLPLLLLVSITAQAEPNIVWKKQADYIAISTLSGANDNHHPKDIPVETIARLLSHVQVKNSTYNPSDSIWDDSDEVLVRVFTDREIDLLGHKLNDAFKQVKSNEVIIFSVSDFRSAYIGRKRLSISGTVFIKDNRLNLLIGAMHADLLAEKLRTGITGTYGRLKNDLSNGEIQGQTAHEWQLVSFNGAELVNNRTDWLSVDMQREYPYAVIKQDQQRADEKYLTEDQQAQSSDALEARIIKLEQERVAKANAPIAGESVIEGRLRKLQALYDSGVLPETVYIEKVRAIMADL</sequence>
<comment type="caution">
    <text evidence="2">The sequence shown here is derived from an EMBL/GenBank/DDBJ whole genome shotgun (WGS) entry which is preliminary data.</text>
</comment>
<evidence type="ECO:0000313" key="3">
    <source>
        <dbReference type="Proteomes" id="UP001449225"/>
    </source>
</evidence>
<feature type="signal peptide" evidence="1">
    <location>
        <begin position="1"/>
        <end position="24"/>
    </location>
</feature>
<protein>
    <recommendedName>
        <fullName evidence="4">SHOCT domain-containing protein</fullName>
    </recommendedName>
</protein>
<keyword evidence="1" id="KW-0732">Signal</keyword>
<reference evidence="2 3" key="1">
    <citation type="submission" date="2024-03" db="EMBL/GenBank/DDBJ databases">
        <title>Community enrichment and isolation of bacterial strains for fucoidan degradation.</title>
        <authorList>
            <person name="Sichert A."/>
        </authorList>
    </citation>
    <scope>NUCLEOTIDE SEQUENCE [LARGE SCALE GENOMIC DNA]</scope>
    <source>
        <strain evidence="2 3">AS76</strain>
    </source>
</reference>